<keyword evidence="2" id="KW-1133">Transmembrane helix</keyword>
<dbReference type="EMBL" id="FOTQ01000001">
    <property type="protein sequence ID" value="SFL46826.1"/>
    <property type="molecule type" value="Genomic_DNA"/>
</dbReference>
<evidence type="ECO:0000313" key="3">
    <source>
        <dbReference type="EMBL" id="SFL46826.1"/>
    </source>
</evidence>
<sequence length="851" mass="93144">MEHRSEADTALKRLGWVLGLTRVGILAERVTRAFWPLWSLVFLVLAALMMGVQDELPLEAVWTLAALAVLGALVALVAGMRGFAVPTRADALARLDATLPGRPIQALMDHPAIGERDAGSRAIWQAHQARMAERTRAARPVEPDLRVSRLDPFGLRYIAVLALAVAVLFGSVARVGSVAEMAPGSGAALAAGPTWEGWIEPPGYTGRPALYLNDLEPGTLELPEGSRVLMRLYGEVGALSVAETVSGRIGEVPSASEPEQDFIIAQSGNLEVLGPGGRVWRIDMIADAAPKIVINGSAEVSGRGEMTLPFAAEDDYGINGGTAVIALDLGAVDRRYGLAMPPESRPVVTVPLPLPITGDRAAFEEVLIEDFSKHPWAHLPVTVTLSVEDDAGNVGQALPEALLLPARRFFDPLAAAVVELRRDLLWSRENARRVAQLMRAISHRPEDGAFKKETDYLRMRTILRRLEAYSTRGLDAEHRDEIAEALWDLALKLEEGDLGSALERLQRAQERLSEAMKNGASDAEIAQLMQELREATEDYMRELARRNQQDGEEGEEQQLSENSMQMTQDDLQRMMDRIQELMEQGRMAEAQQALEELQRMMENMRVTQGQGQQSPGEQAMEGLAETLREQQGLSDEAFRELQEQFNPNAQSGQSQENQGYSGGDGRGEAHDGTGQGRGEGEEGTAQGQQPGQGELEDRQRALREELNRQMGNLPGQGTPEGDAAREALGRADEAMEGAEDALREDDLAEAIDRQAEAMEALREGMRNLGEAMAQQERQGQQGTAENQGNAQDPLGRSAGNRGPSGTDEGLLQGEDVYRQARRLLDEIRRRAGESARPEAERNYLERLLDRF</sequence>
<dbReference type="Pfam" id="PF13779">
    <property type="entry name" value="DUF4175"/>
    <property type="match status" value="1"/>
</dbReference>
<dbReference type="InterPro" id="IPR012683">
    <property type="entry name" value="CHP02302_TM"/>
</dbReference>
<dbReference type="NCBIfam" id="TIGR02302">
    <property type="entry name" value="aProt_lowcomp"/>
    <property type="match status" value="1"/>
</dbReference>
<feature type="region of interest" description="Disordered" evidence="1">
    <location>
        <begin position="644"/>
        <end position="815"/>
    </location>
</feature>
<gene>
    <name evidence="3" type="ORF">SAMN04488042_101312</name>
</gene>
<name>A0A1I4HZ97_9RHOB</name>
<evidence type="ECO:0000256" key="2">
    <source>
        <dbReference type="SAM" id="Phobius"/>
    </source>
</evidence>
<keyword evidence="2" id="KW-0472">Membrane</keyword>
<feature type="compositionally biased region" description="Polar residues" evidence="1">
    <location>
        <begin position="775"/>
        <end position="790"/>
    </location>
</feature>
<dbReference type="STRING" id="254406.SAMN04488042_101312"/>
<feature type="transmembrane region" description="Helical" evidence="2">
    <location>
        <begin position="155"/>
        <end position="173"/>
    </location>
</feature>
<feature type="compositionally biased region" description="Low complexity" evidence="1">
    <location>
        <begin position="683"/>
        <end position="693"/>
    </location>
</feature>
<dbReference type="OrthoDB" id="8477685at2"/>
<feature type="compositionally biased region" description="Polar residues" evidence="1">
    <location>
        <begin position="644"/>
        <end position="659"/>
    </location>
</feature>
<feature type="transmembrane region" description="Helical" evidence="2">
    <location>
        <begin position="33"/>
        <end position="52"/>
    </location>
</feature>
<proteinExistence type="predicted"/>
<reference evidence="3 4" key="1">
    <citation type="submission" date="2016-10" db="EMBL/GenBank/DDBJ databases">
        <authorList>
            <person name="de Groot N.N."/>
        </authorList>
    </citation>
    <scope>NUCLEOTIDE SEQUENCE [LARGE SCALE GENOMIC DNA]</scope>
    <source>
        <strain evidence="3 4">DSM 15283</strain>
    </source>
</reference>
<feature type="compositionally biased region" description="Basic and acidic residues" evidence="1">
    <location>
        <begin position="740"/>
        <end position="765"/>
    </location>
</feature>
<feature type="transmembrane region" description="Helical" evidence="2">
    <location>
        <begin position="64"/>
        <end position="84"/>
    </location>
</feature>
<dbReference type="AlphaFoldDB" id="A0A1I4HZ97"/>
<evidence type="ECO:0000313" key="4">
    <source>
        <dbReference type="Proteomes" id="UP000199144"/>
    </source>
</evidence>
<keyword evidence="4" id="KW-1185">Reference proteome</keyword>
<organism evidence="3 4">
    <name type="scientific">Shimia aestuarii</name>
    <dbReference type="NCBI Taxonomy" id="254406"/>
    <lineage>
        <taxon>Bacteria</taxon>
        <taxon>Pseudomonadati</taxon>
        <taxon>Pseudomonadota</taxon>
        <taxon>Alphaproteobacteria</taxon>
        <taxon>Rhodobacterales</taxon>
        <taxon>Roseobacteraceae</taxon>
    </lineage>
</organism>
<keyword evidence="2" id="KW-0812">Transmembrane</keyword>
<feature type="compositionally biased region" description="Basic and acidic residues" evidence="1">
    <location>
        <begin position="695"/>
        <end position="707"/>
    </location>
</feature>
<dbReference type="Proteomes" id="UP000199144">
    <property type="component" value="Unassembled WGS sequence"/>
</dbReference>
<feature type="region of interest" description="Disordered" evidence="1">
    <location>
        <begin position="546"/>
        <end position="567"/>
    </location>
</feature>
<protein>
    <submittedName>
        <fullName evidence="3">TIGR02302 family protein</fullName>
    </submittedName>
</protein>
<dbReference type="RefSeq" id="WP_093090226.1">
    <property type="nucleotide sequence ID" value="NZ_FOTQ01000001.1"/>
</dbReference>
<evidence type="ECO:0000256" key="1">
    <source>
        <dbReference type="SAM" id="MobiDB-lite"/>
    </source>
</evidence>
<feature type="compositionally biased region" description="Basic and acidic residues" evidence="1">
    <location>
        <begin position="722"/>
        <end position="733"/>
    </location>
</feature>
<accession>A0A1I4HZ97</accession>